<accession>A0A1F6DF46</accession>
<evidence type="ECO:0000256" key="1">
    <source>
        <dbReference type="SAM" id="Phobius"/>
    </source>
</evidence>
<dbReference type="Proteomes" id="UP000178042">
    <property type="component" value="Unassembled WGS sequence"/>
</dbReference>
<dbReference type="AlphaFoldDB" id="A0A1F6DF46"/>
<feature type="chain" id="PRO_5009523805" evidence="2">
    <location>
        <begin position="23"/>
        <end position="123"/>
    </location>
</feature>
<keyword evidence="1" id="KW-0472">Membrane</keyword>
<dbReference type="EMBL" id="MFLD01000021">
    <property type="protein sequence ID" value="OGG60053.1"/>
    <property type="molecule type" value="Genomic_DNA"/>
</dbReference>
<dbReference type="SUPFAM" id="SSF161070">
    <property type="entry name" value="SNF-like"/>
    <property type="match status" value="1"/>
</dbReference>
<evidence type="ECO:0000256" key="2">
    <source>
        <dbReference type="SAM" id="SignalP"/>
    </source>
</evidence>
<sequence length="123" mass="13403">MTGITSVILACAIVAIPAFVFAAPAARTYGELIDKLVSIIAMGSIVLVVLAFVGYFYGISTNILKFGEENSAEKRTAFFFWGIIILFVMLSWLGILRLLGNTFLIPQDTQNQQQQLAPGQRSA</sequence>
<feature type="transmembrane region" description="Helical" evidence="1">
    <location>
        <begin position="78"/>
        <end position="99"/>
    </location>
</feature>
<dbReference type="InterPro" id="IPR037272">
    <property type="entry name" value="SNS_sf"/>
</dbReference>
<organism evidence="3 4">
    <name type="scientific">Candidatus Kaiserbacteria bacterium RIFCSPHIGHO2_02_FULL_49_16</name>
    <dbReference type="NCBI Taxonomy" id="1798490"/>
    <lineage>
        <taxon>Bacteria</taxon>
        <taxon>Candidatus Kaiseribacteriota</taxon>
    </lineage>
</organism>
<evidence type="ECO:0000313" key="4">
    <source>
        <dbReference type="Proteomes" id="UP000178042"/>
    </source>
</evidence>
<evidence type="ECO:0000313" key="3">
    <source>
        <dbReference type="EMBL" id="OGG60053.1"/>
    </source>
</evidence>
<reference evidence="3 4" key="1">
    <citation type="journal article" date="2016" name="Nat. Commun.">
        <title>Thousands of microbial genomes shed light on interconnected biogeochemical processes in an aquifer system.</title>
        <authorList>
            <person name="Anantharaman K."/>
            <person name="Brown C.T."/>
            <person name="Hug L.A."/>
            <person name="Sharon I."/>
            <person name="Castelle C.J."/>
            <person name="Probst A.J."/>
            <person name="Thomas B.C."/>
            <person name="Singh A."/>
            <person name="Wilkins M.J."/>
            <person name="Karaoz U."/>
            <person name="Brodie E.L."/>
            <person name="Williams K.H."/>
            <person name="Hubbard S.S."/>
            <person name="Banfield J.F."/>
        </authorList>
    </citation>
    <scope>NUCLEOTIDE SEQUENCE [LARGE SCALE GENOMIC DNA]</scope>
</reference>
<keyword evidence="1" id="KW-1133">Transmembrane helix</keyword>
<keyword evidence="2" id="KW-0732">Signal</keyword>
<protein>
    <submittedName>
        <fullName evidence="3">Uncharacterized protein</fullName>
    </submittedName>
</protein>
<feature type="transmembrane region" description="Helical" evidence="1">
    <location>
        <begin position="38"/>
        <end position="57"/>
    </location>
</feature>
<gene>
    <name evidence="3" type="ORF">A3C86_03175</name>
</gene>
<keyword evidence="1" id="KW-0812">Transmembrane</keyword>
<feature type="signal peptide" evidence="2">
    <location>
        <begin position="1"/>
        <end position="22"/>
    </location>
</feature>
<comment type="caution">
    <text evidence="3">The sequence shown here is derived from an EMBL/GenBank/DDBJ whole genome shotgun (WGS) entry which is preliminary data.</text>
</comment>
<name>A0A1F6DF46_9BACT</name>
<proteinExistence type="predicted"/>